<dbReference type="GO" id="GO:0008061">
    <property type="term" value="F:chitin binding"/>
    <property type="evidence" value="ECO:0007669"/>
    <property type="project" value="UniProtKB-KW"/>
</dbReference>
<name>A0A9P6IDL0_9PEZI</name>
<dbReference type="OrthoDB" id="2281372at2759"/>
<comment type="similarity">
    <text evidence="4">Belongs to the secreted LysM effector family.</text>
</comment>
<keyword evidence="8" id="KW-1185">Reference proteome</keyword>
<dbReference type="SUPFAM" id="SSF54106">
    <property type="entry name" value="LysM domain"/>
    <property type="match status" value="2"/>
</dbReference>
<reference evidence="7" key="1">
    <citation type="submission" date="2020-03" db="EMBL/GenBank/DDBJ databases">
        <authorList>
            <person name="He L."/>
        </authorList>
    </citation>
    <scope>NUCLEOTIDE SEQUENCE</scope>
    <source>
        <strain evidence="7">CkLH20</strain>
    </source>
</reference>
<feature type="chain" id="PRO_5040412625" evidence="5">
    <location>
        <begin position="21"/>
        <end position="368"/>
    </location>
</feature>
<accession>A0A9P6IDL0</accession>
<comment type="caution">
    <text evidence="7">The sequence shown here is derived from an EMBL/GenBank/DDBJ whole genome shotgun (WGS) entry which is preliminary data.</text>
</comment>
<evidence type="ECO:0000313" key="7">
    <source>
        <dbReference type="EMBL" id="KAF9881457.1"/>
    </source>
</evidence>
<evidence type="ECO:0000256" key="2">
    <source>
        <dbReference type="ARBA" id="ARBA00022729"/>
    </source>
</evidence>
<keyword evidence="3" id="KW-0843">Virulence</keyword>
<dbReference type="EMBL" id="JAATWM020000002">
    <property type="protein sequence ID" value="KAF9881457.1"/>
    <property type="molecule type" value="Genomic_DNA"/>
</dbReference>
<evidence type="ECO:0000259" key="6">
    <source>
        <dbReference type="PROSITE" id="PS51782"/>
    </source>
</evidence>
<dbReference type="PANTHER" id="PTHR34997:SF2">
    <property type="entry name" value="LYSM DOMAIN-CONTAINING PROTEIN-RELATED"/>
    <property type="match status" value="1"/>
</dbReference>
<evidence type="ECO:0000256" key="3">
    <source>
        <dbReference type="ARBA" id="ARBA00023026"/>
    </source>
</evidence>
<keyword evidence="1" id="KW-0147">Chitin-binding</keyword>
<proteinExistence type="inferred from homology"/>
<feature type="domain" description="LysM" evidence="6">
    <location>
        <begin position="148"/>
        <end position="194"/>
    </location>
</feature>
<sequence length="368" mass="39141">MSILRYSLILVAASAFQVNALKAAFRDAEPKYPSDPNTTPYCSWWYDNEGTQACARVLSDNFITLEDFRRWNPSIGASCSGFEAEHSYCIEAWGEPEPEPQPGTTTVTSTTLATSTTKPITTTTTTLTGNGISTPLPTQPSMVDNCNKFYFVEEGTGCSQVLSANGITIADLFKWNPSVKSDCSGMWALVNVCVGVIGGGGGAVTTTAKPTTTTTAGNGIVTPQPTQPSMVSNCNKFYFVASGTSCSQVLTTNGISLADLFKWNPSVNSDCSGMWAQVNVCVGVMGGSPTTTKPTTTTSAGNGIQTPQPTQPGMVTNCKKFHYVSEGNTCDQIISYNKITLADFVKWNTGVGSDCRSMWAKTYVCVGV</sequence>
<evidence type="ECO:0000256" key="5">
    <source>
        <dbReference type="SAM" id="SignalP"/>
    </source>
</evidence>
<protein>
    <submittedName>
        <fullName evidence="7">LysM domain-containing protein</fullName>
    </submittedName>
</protein>
<dbReference type="SMART" id="SM00257">
    <property type="entry name" value="LysM"/>
    <property type="match status" value="3"/>
</dbReference>
<evidence type="ECO:0000313" key="8">
    <source>
        <dbReference type="Proteomes" id="UP000781932"/>
    </source>
</evidence>
<dbReference type="Proteomes" id="UP000781932">
    <property type="component" value="Unassembled WGS sequence"/>
</dbReference>
<evidence type="ECO:0000256" key="1">
    <source>
        <dbReference type="ARBA" id="ARBA00022669"/>
    </source>
</evidence>
<reference evidence="7" key="2">
    <citation type="submission" date="2020-11" db="EMBL/GenBank/DDBJ databases">
        <title>Whole genome sequencing of Colletotrichum sp.</title>
        <authorList>
            <person name="Li H."/>
        </authorList>
    </citation>
    <scope>NUCLEOTIDE SEQUENCE</scope>
    <source>
        <strain evidence="7">CkLH20</strain>
    </source>
</reference>
<dbReference type="Gene3D" id="3.10.350.10">
    <property type="entry name" value="LysM domain"/>
    <property type="match status" value="4"/>
</dbReference>
<dbReference type="PANTHER" id="PTHR34997">
    <property type="entry name" value="AM15"/>
    <property type="match status" value="1"/>
</dbReference>
<evidence type="ECO:0000256" key="4">
    <source>
        <dbReference type="ARBA" id="ARBA00044955"/>
    </source>
</evidence>
<dbReference type="InterPro" id="IPR018392">
    <property type="entry name" value="LysM"/>
</dbReference>
<dbReference type="AlphaFoldDB" id="A0A9P6IDL0"/>
<keyword evidence="2 5" id="KW-0732">Signal</keyword>
<dbReference type="GeneID" id="62156397"/>
<dbReference type="PROSITE" id="PS51782">
    <property type="entry name" value="LYSM"/>
    <property type="match status" value="3"/>
</dbReference>
<dbReference type="InterPro" id="IPR052210">
    <property type="entry name" value="LysM1-like"/>
</dbReference>
<feature type="domain" description="LysM" evidence="6">
    <location>
        <begin position="236"/>
        <end position="282"/>
    </location>
</feature>
<feature type="domain" description="LysM" evidence="6">
    <location>
        <begin position="320"/>
        <end position="366"/>
    </location>
</feature>
<dbReference type="InterPro" id="IPR036779">
    <property type="entry name" value="LysM_dom_sf"/>
</dbReference>
<dbReference type="RefSeq" id="XP_038750918.1">
    <property type="nucleotide sequence ID" value="XM_038883323.1"/>
</dbReference>
<organism evidence="7 8">
    <name type="scientific">Colletotrichum karsti</name>
    <dbReference type="NCBI Taxonomy" id="1095194"/>
    <lineage>
        <taxon>Eukaryota</taxon>
        <taxon>Fungi</taxon>
        <taxon>Dikarya</taxon>
        <taxon>Ascomycota</taxon>
        <taxon>Pezizomycotina</taxon>
        <taxon>Sordariomycetes</taxon>
        <taxon>Hypocreomycetidae</taxon>
        <taxon>Glomerellales</taxon>
        <taxon>Glomerellaceae</taxon>
        <taxon>Colletotrichum</taxon>
        <taxon>Colletotrichum boninense species complex</taxon>
    </lineage>
</organism>
<gene>
    <name evidence="7" type="ORF">CkaCkLH20_00603</name>
</gene>
<feature type="signal peptide" evidence="5">
    <location>
        <begin position="1"/>
        <end position="20"/>
    </location>
</feature>